<evidence type="ECO:0008006" key="4">
    <source>
        <dbReference type="Google" id="ProtNLM"/>
    </source>
</evidence>
<comment type="caution">
    <text evidence="2">The sequence shown here is derived from an EMBL/GenBank/DDBJ whole genome shotgun (WGS) entry which is preliminary data.</text>
</comment>
<feature type="signal peptide" evidence="1">
    <location>
        <begin position="1"/>
        <end position="32"/>
    </location>
</feature>
<dbReference type="Pfam" id="PF03995">
    <property type="entry name" value="Inhibitor_I36"/>
    <property type="match status" value="1"/>
</dbReference>
<keyword evidence="1" id="KW-0732">Signal</keyword>
<feature type="chain" id="PRO_5047357333" description="Peptidase inhibitor family I36" evidence="1">
    <location>
        <begin position="33"/>
        <end position="127"/>
    </location>
</feature>
<gene>
    <name evidence="2" type="ORF">GCM10009560_77970</name>
</gene>
<accession>A0ABN1RAY2</accession>
<proteinExistence type="predicted"/>
<evidence type="ECO:0000313" key="2">
    <source>
        <dbReference type="EMBL" id="GAA0954232.1"/>
    </source>
</evidence>
<organism evidence="2 3">
    <name type="scientific">Nonomuraea longicatena</name>
    <dbReference type="NCBI Taxonomy" id="83682"/>
    <lineage>
        <taxon>Bacteria</taxon>
        <taxon>Bacillati</taxon>
        <taxon>Actinomycetota</taxon>
        <taxon>Actinomycetes</taxon>
        <taxon>Streptosporangiales</taxon>
        <taxon>Streptosporangiaceae</taxon>
        <taxon>Nonomuraea</taxon>
    </lineage>
</organism>
<name>A0ABN1RAY2_9ACTN</name>
<protein>
    <recommendedName>
        <fullName evidence="4">Peptidase inhibitor family I36</fullName>
    </recommendedName>
</protein>
<evidence type="ECO:0000313" key="3">
    <source>
        <dbReference type="Proteomes" id="UP001501578"/>
    </source>
</evidence>
<keyword evidence="3" id="KW-1185">Reference proteome</keyword>
<dbReference type="EMBL" id="BAAAHQ010000065">
    <property type="protein sequence ID" value="GAA0954232.1"/>
    <property type="molecule type" value="Genomic_DNA"/>
</dbReference>
<reference evidence="2 3" key="1">
    <citation type="journal article" date="2019" name="Int. J. Syst. Evol. Microbiol.">
        <title>The Global Catalogue of Microorganisms (GCM) 10K type strain sequencing project: providing services to taxonomists for standard genome sequencing and annotation.</title>
        <authorList>
            <consortium name="The Broad Institute Genomics Platform"/>
            <consortium name="The Broad Institute Genome Sequencing Center for Infectious Disease"/>
            <person name="Wu L."/>
            <person name="Ma J."/>
        </authorList>
    </citation>
    <scope>NUCLEOTIDE SEQUENCE [LARGE SCALE GENOMIC DNA]</scope>
    <source>
        <strain evidence="2 3">JCM 11136</strain>
    </source>
</reference>
<evidence type="ECO:0000256" key="1">
    <source>
        <dbReference type="SAM" id="SignalP"/>
    </source>
</evidence>
<sequence length="127" mass="13181">MNMRPRFARTKALVIAAGLTLGVLGTTGAASASAPNPKCPFTNTVCLFDGENYAGERLTVSSLGSSACVDLVAHGWGARAKSAINTGSRTAAMFQLHTDCLGHGAPIHPGETPNFSGWFSPVSIQVY</sequence>
<dbReference type="Proteomes" id="UP001501578">
    <property type="component" value="Unassembled WGS sequence"/>
</dbReference>
<dbReference type="RefSeq" id="WP_343955369.1">
    <property type="nucleotide sequence ID" value="NZ_BAAAHQ010000065.1"/>
</dbReference>